<dbReference type="Proteomes" id="UP000664417">
    <property type="component" value="Unassembled WGS sequence"/>
</dbReference>
<dbReference type="InterPro" id="IPR008312">
    <property type="entry name" value="T6SS_TssB1"/>
</dbReference>
<evidence type="ECO:0000313" key="1">
    <source>
        <dbReference type="EMBL" id="MBO1319062.1"/>
    </source>
</evidence>
<dbReference type="NCBIfam" id="TIGR03358">
    <property type="entry name" value="VI_chp_5"/>
    <property type="match status" value="1"/>
</dbReference>
<dbReference type="AlphaFoldDB" id="A0A8J7Q750"/>
<sequence>MARGSYQDEIPASRVNIKYVKYVGDAKEEVELPLKLLLLGDYTMREDDTPLEERKKISVNKNNFASVMKEQKLGLNINVANKLSGEEGDEMKVDLKFSSMDDFNPEKIAEQVPETRVLLEVRRLLMDLKGRVVNNADFRKELNRIVGDPEKVEALRGQLDALAPLLEASRDEE</sequence>
<gene>
    <name evidence="1" type="primary">tssB</name>
    <name evidence="1" type="ORF">J3U88_11385</name>
</gene>
<dbReference type="RefSeq" id="WP_207858882.1">
    <property type="nucleotide sequence ID" value="NZ_JAFREP010000008.1"/>
</dbReference>
<proteinExistence type="predicted"/>
<accession>A0A8J7Q750</accession>
<name>A0A8J7Q750_9BACT</name>
<dbReference type="PIRSF" id="PIRSF028301">
    <property type="entry name" value="UCP028301"/>
    <property type="match status" value="1"/>
</dbReference>
<keyword evidence="2" id="KW-1185">Reference proteome</keyword>
<comment type="caution">
    <text evidence="1">The sequence shown here is derived from an EMBL/GenBank/DDBJ whole genome shotgun (WGS) entry which is preliminary data.</text>
</comment>
<dbReference type="PANTHER" id="PTHR35850:SF2">
    <property type="entry name" value="TYPE VI SECRETION SYSTEM CONTRACTILE SHEATH SMALL SUBUNIT"/>
    <property type="match status" value="1"/>
</dbReference>
<dbReference type="EMBL" id="JAFREP010000008">
    <property type="protein sequence ID" value="MBO1319062.1"/>
    <property type="molecule type" value="Genomic_DNA"/>
</dbReference>
<protein>
    <submittedName>
        <fullName evidence="1">Type VI secretion system contractile sheath small subunit</fullName>
    </submittedName>
</protein>
<evidence type="ECO:0000313" key="2">
    <source>
        <dbReference type="Proteomes" id="UP000664417"/>
    </source>
</evidence>
<dbReference type="PANTHER" id="PTHR35850">
    <property type="entry name" value="CYTOPLASMIC PROTEIN-RELATED"/>
    <property type="match status" value="1"/>
</dbReference>
<organism evidence="1 2">
    <name type="scientific">Acanthopleuribacter pedis</name>
    <dbReference type="NCBI Taxonomy" id="442870"/>
    <lineage>
        <taxon>Bacteria</taxon>
        <taxon>Pseudomonadati</taxon>
        <taxon>Acidobacteriota</taxon>
        <taxon>Holophagae</taxon>
        <taxon>Acanthopleuribacterales</taxon>
        <taxon>Acanthopleuribacteraceae</taxon>
        <taxon>Acanthopleuribacter</taxon>
    </lineage>
</organism>
<dbReference type="Pfam" id="PF05591">
    <property type="entry name" value="T6SS_VipA"/>
    <property type="match status" value="1"/>
</dbReference>
<reference evidence="1" key="1">
    <citation type="submission" date="2021-03" db="EMBL/GenBank/DDBJ databases">
        <authorList>
            <person name="Wang G."/>
        </authorList>
    </citation>
    <scope>NUCLEOTIDE SEQUENCE</scope>
    <source>
        <strain evidence="1">KCTC 12899</strain>
    </source>
</reference>